<proteinExistence type="predicted"/>
<organism evidence="1">
    <name type="scientific">Trypanosoma vivax (strain Y486)</name>
    <dbReference type="NCBI Taxonomy" id="1055687"/>
    <lineage>
        <taxon>Eukaryota</taxon>
        <taxon>Discoba</taxon>
        <taxon>Euglenozoa</taxon>
        <taxon>Kinetoplastea</taxon>
        <taxon>Metakinetoplastina</taxon>
        <taxon>Trypanosomatida</taxon>
        <taxon>Trypanosomatidae</taxon>
        <taxon>Trypanosoma</taxon>
        <taxon>Duttonella</taxon>
    </lineage>
</organism>
<dbReference type="EMBL" id="HE573019">
    <property type="protein sequence ID" value="CCC47264.1"/>
    <property type="molecule type" value="Genomic_DNA"/>
</dbReference>
<dbReference type="OMA" id="LVQRLYY"/>
<evidence type="ECO:0000313" key="1">
    <source>
        <dbReference type="EMBL" id="CCC47264.1"/>
    </source>
</evidence>
<dbReference type="AlphaFoldDB" id="G0TTI3"/>
<dbReference type="InterPro" id="IPR039963">
    <property type="entry name" value="Unchar_22kDa"/>
</dbReference>
<accession>G0TTI3</accession>
<name>G0TTI3_TRYVY</name>
<protein>
    <submittedName>
        <fullName evidence="1">Uncharacterized protein</fullName>
    </submittedName>
</protein>
<gene>
    <name evidence="1" type="ORF">TVY486_0304370</name>
</gene>
<sequence>MADRGEPPVATVRMTQAETEELVRRLYDQQLERVARREEERRRELSKSCCPQQRIKKEEEENLVRRIYDQQLERFRQSREERERRMYEELHRNDKKLPETEIQDQVDRIYAKEVEKSKSRREELQKRYLPEVAPRTINKAQLKESVQRLSHVDYAKRDEELFKKHVYPYDPPKTKISRSEVIAMANRLSTKGN</sequence>
<reference evidence="1" key="1">
    <citation type="journal article" date="2012" name="Proc. Natl. Acad. Sci. U.S.A.">
        <title>Antigenic diversity is generated by distinct evolutionary mechanisms in African trypanosome species.</title>
        <authorList>
            <person name="Jackson A.P."/>
            <person name="Berry A."/>
            <person name="Aslett M."/>
            <person name="Allison H.C."/>
            <person name="Burton P."/>
            <person name="Vavrova-Anderson J."/>
            <person name="Brown R."/>
            <person name="Browne H."/>
            <person name="Corton N."/>
            <person name="Hauser H."/>
            <person name="Gamble J."/>
            <person name="Gilderthorp R."/>
            <person name="Marcello L."/>
            <person name="McQuillan J."/>
            <person name="Otto T.D."/>
            <person name="Quail M.A."/>
            <person name="Sanders M.J."/>
            <person name="van Tonder A."/>
            <person name="Ginger M.L."/>
            <person name="Field M.C."/>
            <person name="Barry J.D."/>
            <person name="Hertz-Fowler C."/>
            <person name="Berriman M."/>
        </authorList>
    </citation>
    <scope>NUCLEOTIDE SEQUENCE</scope>
    <source>
        <strain evidence="1">Y486</strain>
    </source>
</reference>
<dbReference type="PANTHER" id="PTHR38828">
    <property type="match status" value="1"/>
</dbReference>
<dbReference type="VEuPathDB" id="TriTrypDB:TvY486_0304370"/>
<dbReference type="PANTHER" id="PTHR38828:SF2">
    <property type="entry name" value="MEIOSIS-SPECIFIC NUCLEAR STRUCTURAL PROTEIN 1"/>
    <property type="match status" value="1"/>
</dbReference>